<comment type="caution">
    <text evidence="2">The sequence shown here is derived from an EMBL/GenBank/DDBJ whole genome shotgun (WGS) entry which is preliminary data.</text>
</comment>
<name>A0A8S9UWE9_PHYIN</name>
<feature type="compositionally biased region" description="Basic and acidic residues" evidence="1">
    <location>
        <begin position="93"/>
        <end position="109"/>
    </location>
</feature>
<sequence length="173" mass="19220">MQRVPGASMVPGAREDWSAEREYGVEEVTGRVQQEQFFLRKEIKPARYDATVFQNTPGTLSVSRDREEALSGDSYEELAEVTAVRRTVLVEQEPEKPAMKNDGEIREPATKGTNTRAIDSAVGGEHGSSVCIFQNGFEKRSVAEEDIVEENRRTSTLLAKKRITGVAFRVATV</sequence>
<accession>A0A8S9UWE9</accession>
<dbReference type="Proteomes" id="UP000704712">
    <property type="component" value="Unassembled WGS sequence"/>
</dbReference>
<gene>
    <name evidence="2" type="ORF">GN958_ATG07359</name>
</gene>
<dbReference type="AlphaFoldDB" id="A0A8S9UWE9"/>
<evidence type="ECO:0000313" key="3">
    <source>
        <dbReference type="Proteomes" id="UP000704712"/>
    </source>
</evidence>
<evidence type="ECO:0000313" key="2">
    <source>
        <dbReference type="EMBL" id="KAF4143454.1"/>
    </source>
</evidence>
<dbReference type="EMBL" id="JAACNO010001010">
    <property type="protein sequence ID" value="KAF4143454.1"/>
    <property type="molecule type" value="Genomic_DNA"/>
</dbReference>
<protein>
    <submittedName>
        <fullName evidence="2">Uncharacterized protein</fullName>
    </submittedName>
</protein>
<organism evidence="2 3">
    <name type="scientific">Phytophthora infestans</name>
    <name type="common">Potato late blight agent</name>
    <name type="synonym">Botrytis infestans</name>
    <dbReference type="NCBI Taxonomy" id="4787"/>
    <lineage>
        <taxon>Eukaryota</taxon>
        <taxon>Sar</taxon>
        <taxon>Stramenopiles</taxon>
        <taxon>Oomycota</taxon>
        <taxon>Peronosporomycetes</taxon>
        <taxon>Peronosporales</taxon>
        <taxon>Peronosporaceae</taxon>
        <taxon>Phytophthora</taxon>
    </lineage>
</organism>
<proteinExistence type="predicted"/>
<evidence type="ECO:0000256" key="1">
    <source>
        <dbReference type="SAM" id="MobiDB-lite"/>
    </source>
</evidence>
<feature type="region of interest" description="Disordered" evidence="1">
    <location>
        <begin position="93"/>
        <end position="113"/>
    </location>
</feature>
<reference evidence="2" key="1">
    <citation type="submission" date="2020-03" db="EMBL/GenBank/DDBJ databases">
        <title>Hybrid Assembly of Korean Phytophthora infestans isolates.</title>
        <authorList>
            <person name="Prokchorchik M."/>
            <person name="Lee Y."/>
            <person name="Seo J."/>
            <person name="Cho J.-H."/>
            <person name="Park Y.-E."/>
            <person name="Jang D.-C."/>
            <person name="Im J.-S."/>
            <person name="Choi J.-G."/>
            <person name="Park H.-J."/>
            <person name="Lee G.-B."/>
            <person name="Lee Y.-G."/>
            <person name="Hong S.-Y."/>
            <person name="Cho K."/>
            <person name="Sohn K.H."/>
        </authorList>
    </citation>
    <scope>NUCLEOTIDE SEQUENCE</scope>
    <source>
        <strain evidence="2">KR_2_A2</strain>
    </source>
</reference>